<comment type="similarity">
    <text evidence="13">Belongs to the RING-type zinc finger family. ATL subfamily.</text>
</comment>
<proteinExistence type="inferred from homology"/>
<comment type="pathway">
    <text evidence="3">Protein modification; protein ubiquitination.</text>
</comment>
<dbReference type="EMBL" id="SDMP01000017">
    <property type="protein sequence ID" value="RYQ98532.1"/>
    <property type="molecule type" value="Genomic_DNA"/>
</dbReference>
<dbReference type="GO" id="GO:0008270">
    <property type="term" value="F:zinc ion binding"/>
    <property type="evidence" value="ECO:0007669"/>
    <property type="project" value="UniProtKB-KW"/>
</dbReference>
<evidence type="ECO:0000256" key="4">
    <source>
        <dbReference type="ARBA" id="ARBA00012483"/>
    </source>
</evidence>
<name>A0A444Y989_ARAHY</name>
<dbReference type="PANTHER" id="PTHR14155">
    <property type="entry name" value="RING FINGER DOMAIN-CONTAINING"/>
    <property type="match status" value="1"/>
</dbReference>
<keyword evidence="7" id="KW-0479">Metal-binding</keyword>
<accession>A0A444Y989</accession>
<feature type="transmembrane region" description="Helical" evidence="16">
    <location>
        <begin position="71"/>
        <end position="91"/>
    </location>
</feature>
<dbReference type="GO" id="GO:0061630">
    <property type="term" value="F:ubiquitin protein ligase activity"/>
    <property type="evidence" value="ECO:0007669"/>
    <property type="project" value="UniProtKB-EC"/>
</dbReference>
<keyword evidence="19" id="KW-1185">Reference proteome</keyword>
<evidence type="ECO:0000256" key="6">
    <source>
        <dbReference type="ARBA" id="ARBA00022692"/>
    </source>
</evidence>
<dbReference type="SMART" id="SM00184">
    <property type="entry name" value="RING"/>
    <property type="match status" value="1"/>
</dbReference>
<dbReference type="InterPro" id="IPR001841">
    <property type="entry name" value="Znf_RING"/>
</dbReference>
<evidence type="ECO:0000256" key="8">
    <source>
        <dbReference type="ARBA" id="ARBA00022771"/>
    </source>
</evidence>
<keyword evidence="8 14" id="KW-0863">Zinc-finger</keyword>
<evidence type="ECO:0000256" key="12">
    <source>
        <dbReference type="ARBA" id="ARBA00023136"/>
    </source>
</evidence>
<reference evidence="18 19" key="1">
    <citation type="submission" date="2019-01" db="EMBL/GenBank/DDBJ databases">
        <title>Sequencing of cultivated peanut Arachis hypogaea provides insights into genome evolution and oil improvement.</title>
        <authorList>
            <person name="Chen X."/>
        </authorList>
    </citation>
    <scope>NUCLEOTIDE SEQUENCE [LARGE SCALE GENOMIC DNA]</scope>
    <source>
        <strain evidence="19">cv. Fuhuasheng</strain>
        <tissue evidence="18">Leaves</tissue>
    </source>
</reference>
<feature type="region of interest" description="Disordered" evidence="15">
    <location>
        <begin position="228"/>
        <end position="248"/>
    </location>
</feature>
<dbReference type="PROSITE" id="PS50089">
    <property type="entry name" value="ZF_RING_2"/>
    <property type="match status" value="1"/>
</dbReference>
<evidence type="ECO:0000256" key="3">
    <source>
        <dbReference type="ARBA" id="ARBA00004906"/>
    </source>
</evidence>
<keyword evidence="10" id="KW-0862">Zinc</keyword>
<evidence type="ECO:0000256" key="15">
    <source>
        <dbReference type="SAM" id="MobiDB-lite"/>
    </source>
</evidence>
<evidence type="ECO:0000313" key="18">
    <source>
        <dbReference type="EMBL" id="RYQ98532.1"/>
    </source>
</evidence>
<feature type="transmembrane region" description="Helical" evidence="16">
    <location>
        <begin position="21"/>
        <end position="37"/>
    </location>
</feature>
<evidence type="ECO:0000256" key="14">
    <source>
        <dbReference type="PROSITE-ProRule" id="PRU00175"/>
    </source>
</evidence>
<evidence type="ECO:0000256" key="1">
    <source>
        <dbReference type="ARBA" id="ARBA00000900"/>
    </source>
</evidence>
<dbReference type="InterPro" id="IPR053238">
    <property type="entry name" value="RING-H2_zinc_finger"/>
</dbReference>
<sequence length="406" mass="45378">MYTPQQISFKTTTIMTQNGSLVEHYYMISFLLFALLMQKPPEATSQLITAAKTPTYLSQTSPIEPPNKNSMVAIMIIIVFMFLLSAFISLYSRHCTRRPARVQSRRLNIAMVADELNDRQSHSECVGLSQETIETFPTFLYSSVKGHKIGTCALACAVCISEFEDQETLRLIPKCSHVFHPTCIDAWLASHSTCPVCRADLDPTQNDVHSSSIFSIHIPDDDVINEMEEQGQSNEQEDAAADARGRDQNDIVESFSSKGDLLRRSRTVNDVMTGQTLRSLLFPRSNSAGTSLTRVQTGDKDFERFTLRLPSGVRSEVFMNSRLKRAKTCVGLVRMSSGTKGYRTGSVGNCRGDYERWRFTLTPPFLTKNWSRLGRRSASAQCLGVEVDNNNVGERPSDLLFPPSTA</sequence>
<evidence type="ECO:0000256" key="16">
    <source>
        <dbReference type="SAM" id="Phobius"/>
    </source>
</evidence>
<comment type="subcellular location">
    <subcellularLocation>
        <location evidence="2">Membrane</location>
        <topology evidence="2">Single-pass membrane protein</topology>
    </subcellularLocation>
</comment>
<dbReference type="EC" id="2.3.2.27" evidence="4"/>
<feature type="domain" description="RING-type" evidence="17">
    <location>
        <begin position="156"/>
        <end position="198"/>
    </location>
</feature>
<comment type="catalytic activity">
    <reaction evidence="1">
        <text>S-ubiquitinyl-[E2 ubiquitin-conjugating enzyme]-L-cysteine + [acceptor protein]-L-lysine = [E2 ubiquitin-conjugating enzyme]-L-cysteine + N(6)-ubiquitinyl-[acceptor protein]-L-lysine.</text>
        <dbReference type="EC" id="2.3.2.27"/>
    </reaction>
</comment>
<keyword evidence="12 16" id="KW-0472">Membrane</keyword>
<evidence type="ECO:0000256" key="5">
    <source>
        <dbReference type="ARBA" id="ARBA00022679"/>
    </source>
</evidence>
<dbReference type="GO" id="GO:0016020">
    <property type="term" value="C:membrane"/>
    <property type="evidence" value="ECO:0007669"/>
    <property type="project" value="UniProtKB-SubCell"/>
</dbReference>
<evidence type="ECO:0000256" key="11">
    <source>
        <dbReference type="ARBA" id="ARBA00022989"/>
    </source>
</evidence>
<evidence type="ECO:0000256" key="7">
    <source>
        <dbReference type="ARBA" id="ARBA00022723"/>
    </source>
</evidence>
<comment type="caution">
    <text evidence="18">The sequence shown here is derived from an EMBL/GenBank/DDBJ whole genome shotgun (WGS) entry which is preliminary data.</text>
</comment>
<feature type="compositionally biased region" description="Acidic residues" evidence="15">
    <location>
        <begin position="228"/>
        <end position="240"/>
    </location>
</feature>
<keyword evidence="5" id="KW-0808">Transferase</keyword>
<evidence type="ECO:0000256" key="2">
    <source>
        <dbReference type="ARBA" id="ARBA00004167"/>
    </source>
</evidence>
<evidence type="ECO:0000256" key="10">
    <source>
        <dbReference type="ARBA" id="ARBA00022833"/>
    </source>
</evidence>
<organism evidence="18 19">
    <name type="scientific">Arachis hypogaea</name>
    <name type="common">Peanut</name>
    <dbReference type="NCBI Taxonomy" id="3818"/>
    <lineage>
        <taxon>Eukaryota</taxon>
        <taxon>Viridiplantae</taxon>
        <taxon>Streptophyta</taxon>
        <taxon>Embryophyta</taxon>
        <taxon>Tracheophyta</taxon>
        <taxon>Spermatophyta</taxon>
        <taxon>Magnoliopsida</taxon>
        <taxon>eudicotyledons</taxon>
        <taxon>Gunneridae</taxon>
        <taxon>Pentapetalae</taxon>
        <taxon>rosids</taxon>
        <taxon>fabids</taxon>
        <taxon>Fabales</taxon>
        <taxon>Fabaceae</taxon>
        <taxon>Papilionoideae</taxon>
        <taxon>50 kb inversion clade</taxon>
        <taxon>dalbergioids sensu lato</taxon>
        <taxon>Dalbergieae</taxon>
        <taxon>Pterocarpus clade</taxon>
        <taxon>Arachis</taxon>
    </lineage>
</organism>
<dbReference type="Proteomes" id="UP000289738">
    <property type="component" value="Chromosome B07"/>
</dbReference>
<keyword evidence="6 16" id="KW-0812">Transmembrane</keyword>
<dbReference type="AlphaFoldDB" id="A0A444Y989"/>
<keyword evidence="11 16" id="KW-1133">Transmembrane helix</keyword>
<dbReference type="STRING" id="3818.A0A444Y989"/>
<dbReference type="InterPro" id="IPR013083">
    <property type="entry name" value="Znf_RING/FYVE/PHD"/>
</dbReference>
<protein>
    <recommendedName>
        <fullName evidence="4">RING-type E3 ubiquitin transferase</fullName>
        <ecNumber evidence="4">2.3.2.27</ecNumber>
    </recommendedName>
</protein>
<dbReference type="FunFam" id="3.30.40.10:FF:000187">
    <property type="entry name" value="E3 ubiquitin-protein ligase ATL6"/>
    <property type="match status" value="1"/>
</dbReference>
<evidence type="ECO:0000313" key="19">
    <source>
        <dbReference type="Proteomes" id="UP000289738"/>
    </source>
</evidence>
<gene>
    <name evidence="18" type="ORF">Ahy_B07g086272</name>
</gene>
<dbReference type="Pfam" id="PF13639">
    <property type="entry name" value="zf-RING_2"/>
    <property type="match status" value="1"/>
</dbReference>
<evidence type="ECO:0000256" key="9">
    <source>
        <dbReference type="ARBA" id="ARBA00022786"/>
    </source>
</evidence>
<evidence type="ECO:0000259" key="17">
    <source>
        <dbReference type="PROSITE" id="PS50089"/>
    </source>
</evidence>
<evidence type="ECO:0000256" key="13">
    <source>
        <dbReference type="ARBA" id="ARBA00024209"/>
    </source>
</evidence>
<dbReference type="CDD" id="cd16461">
    <property type="entry name" value="RING-H2_EL5-like"/>
    <property type="match status" value="1"/>
</dbReference>
<dbReference type="SUPFAM" id="SSF57850">
    <property type="entry name" value="RING/U-box"/>
    <property type="match status" value="1"/>
</dbReference>
<keyword evidence="9" id="KW-0833">Ubl conjugation pathway</keyword>
<dbReference type="PANTHER" id="PTHR14155:SF502">
    <property type="entry name" value="TRANSCRIPTION FACTOR C2H2 FAMILY-RELATED"/>
    <property type="match status" value="1"/>
</dbReference>
<dbReference type="Gene3D" id="3.30.40.10">
    <property type="entry name" value="Zinc/RING finger domain, C3HC4 (zinc finger)"/>
    <property type="match status" value="1"/>
</dbReference>